<protein>
    <submittedName>
        <fullName evidence="1">3602_t:CDS:1</fullName>
    </submittedName>
</protein>
<evidence type="ECO:0000313" key="1">
    <source>
        <dbReference type="EMBL" id="CAG8842950.1"/>
    </source>
</evidence>
<accession>A0ACA9SMT4</accession>
<feature type="non-terminal residue" evidence="1">
    <location>
        <position position="48"/>
    </location>
</feature>
<sequence>DKDDESKLAKLIGCLSMNDFLTTYEYIYAEDDEVKGGLTKEGILKIIK</sequence>
<comment type="caution">
    <text evidence="1">The sequence shown here is derived from an EMBL/GenBank/DDBJ whole genome shotgun (WGS) entry which is preliminary data.</text>
</comment>
<reference evidence="1" key="1">
    <citation type="submission" date="2021-06" db="EMBL/GenBank/DDBJ databases">
        <authorList>
            <person name="Kallberg Y."/>
            <person name="Tangrot J."/>
            <person name="Rosling A."/>
        </authorList>
    </citation>
    <scope>NUCLEOTIDE SEQUENCE</scope>
    <source>
        <strain evidence="1">MA461A</strain>
    </source>
</reference>
<feature type="non-terminal residue" evidence="1">
    <location>
        <position position="1"/>
    </location>
</feature>
<dbReference type="Proteomes" id="UP000789920">
    <property type="component" value="Unassembled WGS sequence"/>
</dbReference>
<proteinExistence type="predicted"/>
<name>A0ACA9SMT4_9GLOM</name>
<organism evidence="1 2">
    <name type="scientific">Racocetra persica</name>
    <dbReference type="NCBI Taxonomy" id="160502"/>
    <lineage>
        <taxon>Eukaryota</taxon>
        <taxon>Fungi</taxon>
        <taxon>Fungi incertae sedis</taxon>
        <taxon>Mucoromycota</taxon>
        <taxon>Glomeromycotina</taxon>
        <taxon>Glomeromycetes</taxon>
        <taxon>Diversisporales</taxon>
        <taxon>Gigasporaceae</taxon>
        <taxon>Racocetra</taxon>
    </lineage>
</organism>
<evidence type="ECO:0000313" key="2">
    <source>
        <dbReference type="Proteomes" id="UP000789920"/>
    </source>
</evidence>
<gene>
    <name evidence="1" type="ORF">RPERSI_LOCUS32548</name>
</gene>
<keyword evidence="2" id="KW-1185">Reference proteome</keyword>
<dbReference type="EMBL" id="CAJVQC010136358">
    <property type="protein sequence ID" value="CAG8842950.1"/>
    <property type="molecule type" value="Genomic_DNA"/>
</dbReference>